<dbReference type="Gene3D" id="1.10.1130.10">
    <property type="entry name" value="Flavocytochrome C3, Chain A"/>
    <property type="match status" value="1"/>
</dbReference>
<dbReference type="InterPro" id="IPR036280">
    <property type="entry name" value="Multihaem_cyt_sf"/>
</dbReference>
<organism evidence="1">
    <name type="scientific">hydrothermal vent metagenome</name>
    <dbReference type="NCBI Taxonomy" id="652676"/>
    <lineage>
        <taxon>unclassified sequences</taxon>
        <taxon>metagenomes</taxon>
        <taxon>ecological metagenomes</taxon>
    </lineage>
</organism>
<dbReference type="AlphaFoldDB" id="A0A3B0VBA1"/>
<dbReference type="SUPFAM" id="SSF48695">
    <property type="entry name" value="Multiheme cytochromes"/>
    <property type="match status" value="1"/>
</dbReference>
<protein>
    <submittedName>
        <fullName evidence="1">Uncharacterized protein</fullName>
    </submittedName>
</protein>
<evidence type="ECO:0000313" key="1">
    <source>
        <dbReference type="EMBL" id="VAW38000.1"/>
    </source>
</evidence>
<name>A0A3B0VBA1_9ZZZZ</name>
<sequence>MRHPGRSRQAVVIAIFFLLLGSGFIAGLNGGLTVSAALAAPPPGKSLKPETNRPAPAAVETLDPQQLYVRPVPVLWRGGLSLSSFVTRNFVGSGRCANCHALLTDRDGNDMSISNHWRSTMMANAARDPFWQAKVSSEVARNPALRKVIEGKCVICHMPAAWTQAHADGEQSVLFGPGFLNGNNPLHDAAMDGVTCSFCHQIQDKGLGTEASFSGKFKVDTAAVPPGRAIFGPYRDPVTRTMRTAGGFTPAYGPQTNDSSLCATCHTLYTPYLDGKGQVAGTFPEQTPYLEWRHSSFGRDSAKRHDIGEKDQHGVLCQECHMPHSREGGVMISRWAPPGIKARDHFSRHLFVGGNVLMLEVLEDNNVLLGLTTSNAKLEDTRLRTLHQLQTGSARLSLVDSRRRGNTLSATVKVENLVGHKFPSGFPTRRLWLHFLVTDNSGGVVFESGRPLANGAIAGNDNYADPATFEPHYDRITRAGQVQIYETIMADTDGRVTYTLLRAAGFVKDNRLLPAGFDKTTAPEDIGVQGRARRDDNFRGGSDQVTYEVDLGHRPGPFTVTAELLYDSISPAFAADLNRDAGLPLVRRFSKMLNLANRLPVAVAAIRWTVPLDGRRAASVL</sequence>
<gene>
    <name evidence="1" type="ORF">MNBD_DELTA04-166</name>
</gene>
<proteinExistence type="predicted"/>
<accession>A0A3B0VBA1</accession>
<dbReference type="EMBL" id="UOEY01000054">
    <property type="protein sequence ID" value="VAW38000.1"/>
    <property type="molecule type" value="Genomic_DNA"/>
</dbReference>
<reference evidence="1" key="1">
    <citation type="submission" date="2018-06" db="EMBL/GenBank/DDBJ databases">
        <authorList>
            <person name="Zhirakovskaya E."/>
        </authorList>
    </citation>
    <scope>NUCLEOTIDE SEQUENCE</scope>
</reference>